<reference evidence="6 7" key="1">
    <citation type="submission" date="2017-04" db="EMBL/GenBank/DDBJ databases">
        <authorList>
            <person name="Afonso C.L."/>
            <person name="Miller P.J."/>
            <person name="Scott M.A."/>
            <person name="Spackman E."/>
            <person name="Goraichik I."/>
            <person name="Dimitrov K.M."/>
            <person name="Suarez D.L."/>
            <person name="Swayne D.E."/>
        </authorList>
    </citation>
    <scope>NUCLEOTIDE SEQUENCE [LARGE SCALE GENOMIC DNA]</scope>
    <source>
        <strain evidence="6 7">DSM 19625</strain>
    </source>
</reference>
<dbReference type="InterPro" id="IPR013740">
    <property type="entry name" value="Redoxin"/>
</dbReference>
<evidence type="ECO:0000256" key="4">
    <source>
        <dbReference type="ARBA" id="ARBA00023284"/>
    </source>
</evidence>
<dbReference type="InterPro" id="IPR050553">
    <property type="entry name" value="Thioredoxin_ResA/DsbE_sf"/>
</dbReference>
<dbReference type="EMBL" id="FWYB01000002">
    <property type="protein sequence ID" value="SMC70557.1"/>
    <property type="molecule type" value="Genomic_DNA"/>
</dbReference>
<evidence type="ECO:0000256" key="2">
    <source>
        <dbReference type="ARBA" id="ARBA00022748"/>
    </source>
</evidence>
<keyword evidence="6" id="KW-0413">Isomerase</keyword>
<dbReference type="PANTHER" id="PTHR42852">
    <property type="entry name" value="THIOL:DISULFIDE INTERCHANGE PROTEIN DSBE"/>
    <property type="match status" value="1"/>
</dbReference>
<dbReference type="Gene3D" id="3.40.30.10">
    <property type="entry name" value="Glutaredoxin"/>
    <property type="match status" value="1"/>
</dbReference>
<dbReference type="GO" id="GO:0016853">
    <property type="term" value="F:isomerase activity"/>
    <property type="evidence" value="ECO:0007669"/>
    <property type="project" value="UniProtKB-KW"/>
</dbReference>
<gene>
    <name evidence="6" type="ORF">SAMN04488101_102325</name>
</gene>
<keyword evidence="2" id="KW-0201">Cytochrome c-type biogenesis</keyword>
<dbReference type="CDD" id="cd02966">
    <property type="entry name" value="TlpA_like_family"/>
    <property type="match status" value="1"/>
</dbReference>
<dbReference type="GO" id="GO:0030313">
    <property type="term" value="C:cell envelope"/>
    <property type="evidence" value="ECO:0007669"/>
    <property type="project" value="UniProtKB-SubCell"/>
</dbReference>
<evidence type="ECO:0000313" key="6">
    <source>
        <dbReference type="EMBL" id="SMC70557.1"/>
    </source>
</evidence>
<protein>
    <submittedName>
        <fullName evidence="6">Thiol-disulfide isomerase or thioredoxin</fullName>
    </submittedName>
</protein>
<proteinExistence type="predicted"/>
<evidence type="ECO:0000256" key="3">
    <source>
        <dbReference type="ARBA" id="ARBA00023157"/>
    </source>
</evidence>
<dbReference type="Proteomes" id="UP000192678">
    <property type="component" value="Unassembled WGS sequence"/>
</dbReference>
<feature type="domain" description="Thioredoxin" evidence="5">
    <location>
        <begin position="320"/>
        <end position="461"/>
    </location>
</feature>
<keyword evidence="3" id="KW-1015">Disulfide bond</keyword>
<organism evidence="6 7">
    <name type="scientific">Pedobacter nyackensis</name>
    <dbReference type="NCBI Taxonomy" id="475255"/>
    <lineage>
        <taxon>Bacteria</taxon>
        <taxon>Pseudomonadati</taxon>
        <taxon>Bacteroidota</taxon>
        <taxon>Sphingobacteriia</taxon>
        <taxon>Sphingobacteriales</taxon>
        <taxon>Sphingobacteriaceae</taxon>
        <taxon>Pedobacter</taxon>
    </lineage>
</organism>
<comment type="subcellular location">
    <subcellularLocation>
        <location evidence="1">Cell envelope</location>
    </subcellularLocation>
</comment>
<dbReference type="Pfam" id="PF08534">
    <property type="entry name" value="Redoxin"/>
    <property type="match status" value="1"/>
</dbReference>
<dbReference type="PANTHER" id="PTHR42852:SF6">
    <property type="entry name" value="THIOL:DISULFIDE INTERCHANGE PROTEIN DSBE"/>
    <property type="match status" value="1"/>
</dbReference>
<dbReference type="InterPro" id="IPR013766">
    <property type="entry name" value="Thioredoxin_domain"/>
</dbReference>
<dbReference type="GO" id="GO:0016491">
    <property type="term" value="F:oxidoreductase activity"/>
    <property type="evidence" value="ECO:0007669"/>
    <property type="project" value="InterPro"/>
</dbReference>
<evidence type="ECO:0000256" key="1">
    <source>
        <dbReference type="ARBA" id="ARBA00004196"/>
    </source>
</evidence>
<dbReference type="STRING" id="475255.SAMN04488101_102325"/>
<dbReference type="InterPro" id="IPR036249">
    <property type="entry name" value="Thioredoxin-like_sf"/>
</dbReference>
<evidence type="ECO:0000313" key="7">
    <source>
        <dbReference type="Proteomes" id="UP000192678"/>
    </source>
</evidence>
<accession>A0A1W2BC42</accession>
<keyword evidence="7" id="KW-1185">Reference proteome</keyword>
<name>A0A1W2BC42_9SPHI</name>
<dbReference type="PROSITE" id="PS51352">
    <property type="entry name" value="THIOREDOXIN_2"/>
    <property type="match status" value="1"/>
</dbReference>
<dbReference type="AlphaFoldDB" id="A0A1W2BC42"/>
<dbReference type="GO" id="GO:0017004">
    <property type="term" value="P:cytochrome complex assembly"/>
    <property type="evidence" value="ECO:0007669"/>
    <property type="project" value="UniProtKB-KW"/>
</dbReference>
<evidence type="ECO:0000259" key="5">
    <source>
        <dbReference type="PROSITE" id="PS51352"/>
    </source>
</evidence>
<sequence length="462" mass="51957">MVLRGIISLVIFMASITDIHAQSPVEIKGVFSSGKGTQIKLFQTDEGTTSEVAQIKVKDDGTFRFAFFPEYEGLYALGTGSSGLPSSDMIFYLKGGDCLELGLIDNGYTLQGSINSKENQILSKWNKVSSEVRQQSGEKKQGSAVIDAKAFFPAVERLNNASTKFVKENKSNNRRFDQFLPKVVRWDIARFVGNYLNNSPKGNLNPALYTPSVKALKATDYSKSAQEVYKFPFGNQTIKLLTQMEVMKAEKQIPEGINGLEQRLRFIQSDTLKGDEVLSYLALQKSYRPFTEATNKYGSYFVTAKQKQLFNTYKLQFDEFKPGDLGFQFSYPDKNDKVVKLNDFKGKVVVIDVWATWCGPCIKEIPFMKKLEESLKGKDVAFIGMSTDAEKDKSKWLKMIEEEGMKGVQLLAGQGNEFSKFYKIGSIPRFLVFDKKGNLVTANAPRPSNPDLKSIIEEELKY</sequence>
<dbReference type="SUPFAM" id="SSF52833">
    <property type="entry name" value="Thioredoxin-like"/>
    <property type="match status" value="1"/>
</dbReference>
<keyword evidence="4" id="KW-0676">Redox-active center</keyword>